<organism evidence="1 2">
    <name type="scientific">Trichostrongylus colubriformis</name>
    <name type="common">Black scour worm</name>
    <dbReference type="NCBI Taxonomy" id="6319"/>
    <lineage>
        <taxon>Eukaryota</taxon>
        <taxon>Metazoa</taxon>
        <taxon>Ecdysozoa</taxon>
        <taxon>Nematoda</taxon>
        <taxon>Chromadorea</taxon>
        <taxon>Rhabditida</taxon>
        <taxon>Rhabditina</taxon>
        <taxon>Rhabditomorpha</taxon>
        <taxon>Strongyloidea</taxon>
        <taxon>Trichostrongylidae</taxon>
        <taxon>Trichostrongylus</taxon>
    </lineage>
</organism>
<feature type="non-terminal residue" evidence="1">
    <location>
        <position position="1"/>
    </location>
</feature>
<dbReference type="Proteomes" id="UP001331761">
    <property type="component" value="Unassembled WGS sequence"/>
</dbReference>
<proteinExistence type="predicted"/>
<keyword evidence="2" id="KW-1185">Reference proteome</keyword>
<name>A0AAN8ITT1_TRICO</name>
<evidence type="ECO:0000313" key="1">
    <source>
        <dbReference type="EMBL" id="KAK5983208.1"/>
    </source>
</evidence>
<gene>
    <name evidence="1" type="ORF">GCK32_022053</name>
</gene>
<accession>A0AAN8ITT1</accession>
<dbReference type="AlphaFoldDB" id="A0AAN8ITT1"/>
<dbReference type="EMBL" id="WIXE01004244">
    <property type="protein sequence ID" value="KAK5983208.1"/>
    <property type="molecule type" value="Genomic_DNA"/>
</dbReference>
<comment type="caution">
    <text evidence="1">The sequence shown here is derived from an EMBL/GenBank/DDBJ whole genome shotgun (WGS) entry which is preliminary data.</text>
</comment>
<protein>
    <submittedName>
        <fullName evidence="1">Uncharacterized protein</fullName>
    </submittedName>
</protein>
<sequence length="96" mass="10817">ANSWCKKGVDMLSSILQDVTPASASTSLAKMDEFLEEGSRLQVAERIDDIRRMGVARRDALTKMIERKPVQVVTPEKTRTPVEEVGVFSVLGYWQY</sequence>
<reference evidence="1 2" key="1">
    <citation type="submission" date="2019-10" db="EMBL/GenBank/DDBJ databases">
        <title>Assembly and Annotation for the nematode Trichostrongylus colubriformis.</title>
        <authorList>
            <person name="Martin J."/>
        </authorList>
    </citation>
    <scope>NUCLEOTIDE SEQUENCE [LARGE SCALE GENOMIC DNA]</scope>
    <source>
        <strain evidence="1">G859</strain>
        <tissue evidence="1">Whole worm</tissue>
    </source>
</reference>
<evidence type="ECO:0000313" key="2">
    <source>
        <dbReference type="Proteomes" id="UP001331761"/>
    </source>
</evidence>